<sequence length="248" mass="28825">MRRIDVNGVMGPLVNQEVEIRSEQAFISSLDHFDIDQAIIIYSLARYSDPIAGNQRLLEWTRQESKLIPCFVLSPHYKYALGWAETEKLLQKENIRFAKIYPRQHGFNLHGTQIREIFDLASRLHIHLLIDHFEIEDSRGIELEGFQILLAEFPGVNVILTAVSHRRNLAVYSYLEHFPNFFVEFSLFNHWLVYEEAVKRFGSEHILWGSNMPFNMPGPAVAMLSYADIAMEDKENIAYKNILKLMKG</sequence>
<dbReference type="Proteomes" id="UP001519287">
    <property type="component" value="Unassembled WGS sequence"/>
</dbReference>
<dbReference type="InterPro" id="IPR032466">
    <property type="entry name" value="Metal_Hydrolase"/>
</dbReference>
<reference evidence="2 3" key="1">
    <citation type="submission" date="2021-03" db="EMBL/GenBank/DDBJ databases">
        <title>Genomic Encyclopedia of Type Strains, Phase IV (KMG-IV): sequencing the most valuable type-strain genomes for metagenomic binning, comparative biology and taxonomic classification.</title>
        <authorList>
            <person name="Goeker M."/>
        </authorList>
    </citation>
    <scope>NUCLEOTIDE SEQUENCE [LARGE SCALE GENOMIC DNA]</scope>
    <source>
        <strain evidence="2 3">DSM 26048</strain>
    </source>
</reference>
<dbReference type="RefSeq" id="WP_209970939.1">
    <property type="nucleotide sequence ID" value="NZ_JAGGLB010000004.1"/>
</dbReference>
<comment type="caution">
    <text evidence="2">The sequence shown here is derived from an EMBL/GenBank/DDBJ whole genome shotgun (WGS) entry which is preliminary data.</text>
</comment>
<dbReference type="Pfam" id="PF04909">
    <property type="entry name" value="Amidohydro_2"/>
    <property type="match status" value="1"/>
</dbReference>
<name>A0ABS4IRE4_9BACL</name>
<evidence type="ECO:0000313" key="3">
    <source>
        <dbReference type="Proteomes" id="UP001519287"/>
    </source>
</evidence>
<protein>
    <submittedName>
        <fullName evidence="2">TIM-barrel fold metal-dependent hydrolase</fullName>
    </submittedName>
</protein>
<keyword evidence="3" id="KW-1185">Reference proteome</keyword>
<dbReference type="InterPro" id="IPR006680">
    <property type="entry name" value="Amidohydro-rel"/>
</dbReference>
<evidence type="ECO:0000313" key="2">
    <source>
        <dbReference type="EMBL" id="MBP1990142.1"/>
    </source>
</evidence>
<proteinExistence type="predicted"/>
<feature type="domain" description="Amidohydrolase-related" evidence="1">
    <location>
        <begin position="57"/>
        <end position="245"/>
    </location>
</feature>
<organism evidence="2 3">
    <name type="scientific">Paenibacillus eucommiae</name>
    <dbReference type="NCBI Taxonomy" id="1355755"/>
    <lineage>
        <taxon>Bacteria</taxon>
        <taxon>Bacillati</taxon>
        <taxon>Bacillota</taxon>
        <taxon>Bacilli</taxon>
        <taxon>Bacillales</taxon>
        <taxon>Paenibacillaceae</taxon>
        <taxon>Paenibacillus</taxon>
    </lineage>
</organism>
<keyword evidence="2" id="KW-0378">Hydrolase</keyword>
<dbReference type="GO" id="GO:0016787">
    <property type="term" value="F:hydrolase activity"/>
    <property type="evidence" value="ECO:0007669"/>
    <property type="project" value="UniProtKB-KW"/>
</dbReference>
<evidence type="ECO:0000259" key="1">
    <source>
        <dbReference type="Pfam" id="PF04909"/>
    </source>
</evidence>
<gene>
    <name evidence="2" type="ORF">J2Z66_001740</name>
</gene>
<dbReference type="SUPFAM" id="SSF51556">
    <property type="entry name" value="Metallo-dependent hydrolases"/>
    <property type="match status" value="1"/>
</dbReference>
<dbReference type="EMBL" id="JAGGLB010000004">
    <property type="protein sequence ID" value="MBP1990142.1"/>
    <property type="molecule type" value="Genomic_DNA"/>
</dbReference>
<accession>A0ABS4IRE4</accession>
<dbReference type="Gene3D" id="3.20.20.140">
    <property type="entry name" value="Metal-dependent hydrolases"/>
    <property type="match status" value="1"/>
</dbReference>